<proteinExistence type="predicted"/>
<reference evidence="1 2" key="1">
    <citation type="submission" date="2019-05" db="EMBL/GenBank/DDBJ databases">
        <title>Another draft genome of Portunus trituberculatus and its Hox gene families provides insights of decapod evolution.</title>
        <authorList>
            <person name="Jeong J.-H."/>
            <person name="Song I."/>
            <person name="Kim S."/>
            <person name="Choi T."/>
            <person name="Kim D."/>
            <person name="Ryu S."/>
            <person name="Kim W."/>
        </authorList>
    </citation>
    <scope>NUCLEOTIDE SEQUENCE [LARGE SCALE GENOMIC DNA]</scope>
    <source>
        <tissue evidence="1">Muscle</tissue>
    </source>
</reference>
<evidence type="ECO:0000313" key="2">
    <source>
        <dbReference type="Proteomes" id="UP000324222"/>
    </source>
</evidence>
<gene>
    <name evidence="1" type="ORF">E2C01_093068</name>
</gene>
<accession>A0A5B7JSC3</accession>
<protein>
    <submittedName>
        <fullName evidence="1">Uncharacterized protein</fullName>
    </submittedName>
</protein>
<dbReference type="Proteomes" id="UP000324222">
    <property type="component" value="Unassembled WGS sequence"/>
</dbReference>
<evidence type="ECO:0000313" key="1">
    <source>
        <dbReference type="EMBL" id="MPC97739.1"/>
    </source>
</evidence>
<dbReference type="EMBL" id="VSRR010111241">
    <property type="protein sequence ID" value="MPC97739.1"/>
    <property type="molecule type" value="Genomic_DNA"/>
</dbReference>
<organism evidence="1 2">
    <name type="scientific">Portunus trituberculatus</name>
    <name type="common">Swimming crab</name>
    <name type="synonym">Neptunus trituberculatus</name>
    <dbReference type="NCBI Taxonomy" id="210409"/>
    <lineage>
        <taxon>Eukaryota</taxon>
        <taxon>Metazoa</taxon>
        <taxon>Ecdysozoa</taxon>
        <taxon>Arthropoda</taxon>
        <taxon>Crustacea</taxon>
        <taxon>Multicrustacea</taxon>
        <taxon>Malacostraca</taxon>
        <taxon>Eumalacostraca</taxon>
        <taxon>Eucarida</taxon>
        <taxon>Decapoda</taxon>
        <taxon>Pleocyemata</taxon>
        <taxon>Brachyura</taxon>
        <taxon>Eubrachyura</taxon>
        <taxon>Portunoidea</taxon>
        <taxon>Portunidae</taxon>
        <taxon>Portuninae</taxon>
        <taxon>Portunus</taxon>
    </lineage>
</organism>
<dbReference type="AlphaFoldDB" id="A0A5B7JSC3"/>
<sequence length="75" mass="8346">MKTVSARNTSPRGVHPSQGRINRVSRINNSSWVYSSGRIQAPFFSPPFSSFFVSALGLSAFPSLRSARRHNRVKP</sequence>
<keyword evidence="2" id="KW-1185">Reference proteome</keyword>
<comment type="caution">
    <text evidence="1">The sequence shown here is derived from an EMBL/GenBank/DDBJ whole genome shotgun (WGS) entry which is preliminary data.</text>
</comment>
<name>A0A5B7JSC3_PORTR</name>